<proteinExistence type="predicted"/>
<gene>
    <name evidence="1" type="ORF">HAX54_020562</name>
</gene>
<organism evidence="1 2">
    <name type="scientific">Datura stramonium</name>
    <name type="common">Jimsonweed</name>
    <name type="synonym">Common thornapple</name>
    <dbReference type="NCBI Taxonomy" id="4076"/>
    <lineage>
        <taxon>Eukaryota</taxon>
        <taxon>Viridiplantae</taxon>
        <taxon>Streptophyta</taxon>
        <taxon>Embryophyta</taxon>
        <taxon>Tracheophyta</taxon>
        <taxon>Spermatophyta</taxon>
        <taxon>Magnoliopsida</taxon>
        <taxon>eudicotyledons</taxon>
        <taxon>Gunneridae</taxon>
        <taxon>Pentapetalae</taxon>
        <taxon>asterids</taxon>
        <taxon>lamiids</taxon>
        <taxon>Solanales</taxon>
        <taxon>Solanaceae</taxon>
        <taxon>Solanoideae</taxon>
        <taxon>Datureae</taxon>
        <taxon>Datura</taxon>
    </lineage>
</organism>
<comment type="caution">
    <text evidence="1">The sequence shown here is derived from an EMBL/GenBank/DDBJ whole genome shotgun (WGS) entry which is preliminary data.</text>
</comment>
<evidence type="ECO:0000313" key="2">
    <source>
        <dbReference type="Proteomes" id="UP000823775"/>
    </source>
</evidence>
<dbReference type="EMBL" id="JACEIK010002479">
    <property type="protein sequence ID" value="MCD9561451.1"/>
    <property type="molecule type" value="Genomic_DNA"/>
</dbReference>
<evidence type="ECO:0000313" key="1">
    <source>
        <dbReference type="EMBL" id="MCD9561451.1"/>
    </source>
</evidence>
<reference evidence="1 2" key="1">
    <citation type="journal article" date="2021" name="BMC Genomics">
        <title>Datura genome reveals duplications of psychoactive alkaloid biosynthetic genes and high mutation rate following tissue culture.</title>
        <authorList>
            <person name="Rajewski A."/>
            <person name="Carter-House D."/>
            <person name="Stajich J."/>
            <person name="Litt A."/>
        </authorList>
    </citation>
    <scope>NUCLEOTIDE SEQUENCE [LARGE SCALE GENOMIC DNA]</scope>
    <source>
        <strain evidence="1">AR-01</strain>
    </source>
</reference>
<accession>A0ABS8UR99</accession>
<feature type="non-terminal residue" evidence="1">
    <location>
        <position position="1"/>
    </location>
</feature>
<feature type="non-terminal residue" evidence="1">
    <location>
        <position position="105"/>
    </location>
</feature>
<name>A0ABS8UR99_DATST</name>
<protein>
    <submittedName>
        <fullName evidence="1">Uncharacterized protein</fullName>
    </submittedName>
</protein>
<dbReference type="Proteomes" id="UP000823775">
    <property type="component" value="Unassembled WGS sequence"/>
</dbReference>
<keyword evidence="2" id="KW-1185">Reference proteome</keyword>
<sequence length="105" mass="12276">SRDVTFDESFILDPYKVYVELSGNENNEQVELPVELTKEKNQETQVDESKDAELEELVVNEPYTIVKGRDKRQIWRAERLIKQENLIIYAFVAAEEEIKDLEPSS</sequence>